<proteinExistence type="predicted"/>
<dbReference type="EMBL" id="ML208297">
    <property type="protein sequence ID" value="TFK71514.1"/>
    <property type="molecule type" value="Genomic_DNA"/>
</dbReference>
<keyword evidence="1" id="KW-0378">Hydrolase</keyword>
<keyword evidence="2" id="KW-1185">Reference proteome</keyword>
<reference evidence="1 2" key="1">
    <citation type="journal article" date="2019" name="Nat. Ecol. Evol.">
        <title>Megaphylogeny resolves global patterns of mushroom evolution.</title>
        <authorList>
            <person name="Varga T."/>
            <person name="Krizsan K."/>
            <person name="Foldi C."/>
            <person name="Dima B."/>
            <person name="Sanchez-Garcia M."/>
            <person name="Sanchez-Ramirez S."/>
            <person name="Szollosi G.J."/>
            <person name="Szarkandi J.G."/>
            <person name="Papp V."/>
            <person name="Albert L."/>
            <person name="Andreopoulos W."/>
            <person name="Angelini C."/>
            <person name="Antonin V."/>
            <person name="Barry K.W."/>
            <person name="Bougher N.L."/>
            <person name="Buchanan P."/>
            <person name="Buyck B."/>
            <person name="Bense V."/>
            <person name="Catcheside P."/>
            <person name="Chovatia M."/>
            <person name="Cooper J."/>
            <person name="Damon W."/>
            <person name="Desjardin D."/>
            <person name="Finy P."/>
            <person name="Geml J."/>
            <person name="Haridas S."/>
            <person name="Hughes K."/>
            <person name="Justo A."/>
            <person name="Karasinski D."/>
            <person name="Kautmanova I."/>
            <person name="Kiss B."/>
            <person name="Kocsube S."/>
            <person name="Kotiranta H."/>
            <person name="LaButti K.M."/>
            <person name="Lechner B.E."/>
            <person name="Liimatainen K."/>
            <person name="Lipzen A."/>
            <person name="Lukacs Z."/>
            <person name="Mihaltcheva S."/>
            <person name="Morgado L.N."/>
            <person name="Niskanen T."/>
            <person name="Noordeloos M.E."/>
            <person name="Ohm R.A."/>
            <person name="Ortiz-Santana B."/>
            <person name="Ovrebo C."/>
            <person name="Racz N."/>
            <person name="Riley R."/>
            <person name="Savchenko A."/>
            <person name="Shiryaev A."/>
            <person name="Soop K."/>
            <person name="Spirin V."/>
            <person name="Szebenyi C."/>
            <person name="Tomsovsky M."/>
            <person name="Tulloss R.E."/>
            <person name="Uehling J."/>
            <person name="Grigoriev I.V."/>
            <person name="Vagvolgyi C."/>
            <person name="Papp T."/>
            <person name="Martin F.M."/>
            <person name="Miettinen O."/>
            <person name="Hibbett D.S."/>
            <person name="Nagy L.G."/>
        </authorList>
    </citation>
    <scope>NUCLEOTIDE SEQUENCE [LARGE SCALE GENOMIC DNA]</scope>
    <source>
        <strain evidence="1 2">NL-1719</strain>
    </source>
</reference>
<sequence>GQNWDCIYDQVDAVKYAYDSGHQIGSHTWAHLDLTTLSWDENHNQFWLVEQAVLRITGAYVGMMRPPYGAYNDLVRAVAANRGQYMITWDFDSLDSDGASAAESKSLYDGLVSSHPSTVLALNHETYQTRSVDVLPHAISVLKGAGYNLVTVAECLGLEPYQWVGEPSTPDDTWYCDWS</sequence>
<feature type="non-terminal residue" evidence="1">
    <location>
        <position position="1"/>
    </location>
</feature>
<name>A0ACD3B0L2_9AGAR</name>
<accession>A0ACD3B0L2</accession>
<protein>
    <submittedName>
        <fullName evidence="1">Glycoside hydrolase/deacetylase</fullName>
    </submittedName>
</protein>
<gene>
    <name evidence="1" type="ORF">BDN72DRAFT_837566</name>
</gene>
<dbReference type="Proteomes" id="UP000308600">
    <property type="component" value="Unassembled WGS sequence"/>
</dbReference>
<evidence type="ECO:0000313" key="2">
    <source>
        <dbReference type="Proteomes" id="UP000308600"/>
    </source>
</evidence>
<organism evidence="1 2">
    <name type="scientific">Pluteus cervinus</name>
    <dbReference type="NCBI Taxonomy" id="181527"/>
    <lineage>
        <taxon>Eukaryota</taxon>
        <taxon>Fungi</taxon>
        <taxon>Dikarya</taxon>
        <taxon>Basidiomycota</taxon>
        <taxon>Agaricomycotina</taxon>
        <taxon>Agaricomycetes</taxon>
        <taxon>Agaricomycetidae</taxon>
        <taxon>Agaricales</taxon>
        <taxon>Pluteineae</taxon>
        <taxon>Pluteaceae</taxon>
        <taxon>Pluteus</taxon>
    </lineage>
</organism>
<evidence type="ECO:0000313" key="1">
    <source>
        <dbReference type="EMBL" id="TFK71514.1"/>
    </source>
</evidence>